<evidence type="ECO:0000313" key="14">
    <source>
        <dbReference type="EMBL" id="SDF89810.1"/>
    </source>
</evidence>
<feature type="transmembrane region" description="Helical" evidence="12">
    <location>
        <begin position="207"/>
        <end position="231"/>
    </location>
</feature>
<keyword evidence="11 12" id="KW-1006">Bacterial flagellum protein export</keyword>
<dbReference type="STRING" id="571438.SAMN05192586_11744"/>
<keyword evidence="14" id="KW-0966">Cell projection</keyword>
<proteinExistence type="inferred from homology"/>
<keyword evidence="15" id="KW-1185">Reference proteome</keyword>
<dbReference type="PANTHER" id="PTHR30587:SF0">
    <property type="entry name" value="FLAGELLAR BIOSYNTHETIC PROTEIN FLIP"/>
    <property type="match status" value="1"/>
</dbReference>
<evidence type="ECO:0000256" key="2">
    <source>
        <dbReference type="ARBA" id="ARBA00021714"/>
    </source>
</evidence>
<dbReference type="RefSeq" id="WP_257243208.1">
    <property type="nucleotide sequence ID" value="NZ_FNBX01000017.1"/>
</dbReference>
<dbReference type="GO" id="GO:0009306">
    <property type="term" value="P:protein secretion"/>
    <property type="evidence" value="ECO:0007669"/>
    <property type="project" value="UniProtKB-UniRule"/>
</dbReference>
<keyword evidence="13" id="KW-0732">Signal</keyword>
<dbReference type="EMBL" id="FNBX01000017">
    <property type="protein sequence ID" value="SDF89810.1"/>
    <property type="molecule type" value="Genomic_DNA"/>
</dbReference>
<organism evidence="14 15">
    <name type="scientific">Desulfovibrio legallii</name>
    <dbReference type="NCBI Taxonomy" id="571438"/>
    <lineage>
        <taxon>Bacteria</taxon>
        <taxon>Pseudomonadati</taxon>
        <taxon>Thermodesulfobacteriota</taxon>
        <taxon>Desulfovibrionia</taxon>
        <taxon>Desulfovibrionales</taxon>
        <taxon>Desulfovibrionaceae</taxon>
        <taxon>Desulfovibrio</taxon>
    </lineage>
</organism>
<evidence type="ECO:0000256" key="12">
    <source>
        <dbReference type="RuleBase" id="RU362069"/>
    </source>
</evidence>
<dbReference type="GO" id="GO:0044781">
    <property type="term" value="P:bacterial-type flagellum organization"/>
    <property type="evidence" value="ECO:0007669"/>
    <property type="project" value="UniProtKB-UniRule"/>
</dbReference>
<evidence type="ECO:0000256" key="10">
    <source>
        <dbReference type="ARBA" id="ARBA00023143"/>
    </source>
</evidence>
<dbReference type="PROSITE" id="PS01061">
    <property type="entry name" value="FLIP_2"/>
    <property type="match status" value="1"/>
</dbReference>
<evidence type="ECO:0000256" key="5">
    <source>
        <dbReference type="ARBA" id="ARBA00022692"/>
    </source>
</evidence>
<dbReference type="AlphaFoldDB" id="A0A1G7PWS5"/>
<dbReference type="NCBIfam" id="NF009438">
    <property type="entry name" value="PRK12797.1"/>
    <property type="match status" value="1"/>
</dbReference>
<dbReference type="GO" id="GO:0005886">
    <property type="term" value="C:plasma membrane"/>
    <property type="evidence" value="ECO:0007669"/>
    <property type="project" value="UniProtKB-SubCell"/>
</dbReference>
<feature type="signal peptide" evidence="13">
    <location>
        <begin position="1"/>
        <end position="35"/>
    </location>
</feature>
<evidence type="ECO:0000256" key="9">
    <source>
        <dbReference type="ARBA" id="ARBA00023136"/>
    </source>
</evidence>
<evidence type="ECO:0000256" key="8">
    <source>
        <dbReference type="ARBA" id="ARBA00022989"/>
    </source>
</evidence>
<keyword evidence="7 12" id="KW-0653">Protein transport</keyword>
<evidence type="ECO:0000256" key="7">
    <source>
        <dbReference type="ARBA" id="ARBA00022927"/>
    </source>
</evidence>
<dbReference type="GO" id="GO:0009425">
    <property type="term" value="C:bacterial-type flagellum basal body"/>
    <property type="evidence" value="ECO:0007669"/>
    <property type="project" value="UniProtKB-SubCell"/>
</dbReference>
<name>A0A1G7PWS5_9BACT</name>
<dbReference type="InterPro" id="IPR005837">
    <property type="entry name" value="FliP"/>
</dbReference>
<feature type="transmembrane region" description="Helical" evidence="12">
    <location>
        <begin position="243"/>
        <end position="264"/>
    </location>
</feature>
<keyword evidence="8 12" id="KW-1133">Transmembrane helix</keyword>
<feature type="chain" id="PRO_5011781221" description="Flagellar biosynthetic protein FliP" evidence="13">
    <location>
        <begin position="36"/>
        <end position="265"/>
    </location>
</feature>
<keyword evidence="6 12" id="KW-1005">Bacterial flagellum biogenesis</keyword>
<comment type="function">
    <text evidence="12">Plays a role in the flagellum-specific transport system.</text>
</comment>
<protein>
    <recommendedName>
        <fullName evidence="2 12">Flagellar biosynthetic protein FliP</fullName>
    </recommendedName>
</protein>
<evidence type="ECO:0000256" key="6">
    <source>
        <dbReference type="ARBA" id="ARBA00022795"/>
    </source>
</evidence>
<dbReference type="PRINTS" id="PR00951">
    <property type="entry name" value="FLGBIOSNFLIP"/>
</dbReference>
<keyword evidence="14" id="KW-0969">Cilium</keyword>
<dbReference type="Pfam" id="PF00813">
    <property type="entry name" value="FliP"/>
    <property type="match status" value="1"/>
</dbReference>
<feature type="transmembrane region" description="Helical" evidence="12">
    <location>
        <begin position="106"/>
        <end position="125"/>
    </location>
</feature>
<evidence type="ECO:0000256" key="3">
    <source>
        <dbReference type="ARBA" id="ARBA00022448"/>
    </source>
</evidence>
<dbReference type="PANTHER" id="PTHR30587">
    <property type="entry name" value="FLAGELLAR BIOSYNTHETIC PROTEIN FLIP"/>
    <property type="match status" value="1"/>
</dbReference>
<dbReference type="PRINTS" id="PR01302">
    <property type="entry name" value="TYPE3IMPPROT"/>
</dbReference>
<comment type="subcellular location">
    <subcellularLocation>
        <location evidence="12">Cell membrane</location>
        <topology evidence="12">Multi-pass membrane protein</topology>
    </subcellularLocation>
    <subcellularLocation>
        <location evidence="12">Bacterial flagellum basal body</location>
    </subcellularLocation>
</comment>
<evidence type="ECO:0000256" key="4">
    <source>
        <dbReference type="ARBA" id="ARBA00022475"/>
    </source>
</evidence>
<evidence type="ECO:0000256" key="1">
    <source>
        <dbReference type="ARBA" id="ARBA00006257"/>
    </source>
</evidence>
<dbReference type="Proteomes" id="UP000199355">
    <property type="component" value="Unassembled WGS sequence"/>
</dbReference>
<keyword evidence="3 12" id="KW-0813">Transport</keyword>
<dbReference type="NCBIfam" id="TIGR01103">
    <property type="entry name" value="fliP"/>
    <property type="match status" value="1"/>
</dbReference>
<evidence type="ECO:0000313" key="15">
    <source>
        <dbReference type="Proteomes" id="UP000199355"/>
    </source>
</evidence>
<keyword evidence="4 12" id="KW-1003">Cell membrane</keyword>
<comment type="similarity">
    <text evidence="1 12">Belongs to the FliP/MopC/SpaP family.</text>
</comment>
<keyword evidence="9 12" id="KW-0472">Membrane</keyword>
<accession>A0A1G7PWS5</accession>
<keyword evidence="14" id="KW-0282">Flagellum</keyword>
<evidence type="ECO:0000256" key="11">
    <source>
        <dbReference type="ARBA" id="ARBA00023225"/>
    </source>
</evidence>
<keyword evidence="5 12" id="KW-0812">Transmembrane</keyword>
<feature type="transmembrane region" description="Helical" evidence="12">
    <location>
        <begin position="64"/>
        <end position="94"/>
    </location>
</feature>
<gene>
    <name evidence="12" type="primary">fliP</name>
    <name evidence="14" type="ORF">SAMN05192586_11744</name>
</gene>
<keyword evidence="10" id="KW-0975">Bacterial flagellum</keyword>
<reference evidence="15" key="1">
    <citation type="submission" date="2016-10" db="EMBL/GenBank/DDBJ databases">
        <authorList>
            <person name="Varghese N."/>
            <person name="Submissions S."/>
        </authorList>
    </citation>
    <scope>NUCLEOTIDE SEQUENCE [LARGE SCALE GENOMIC DNA]</scope>
    <source>
        <strain evidence="15">KHC7</strain>
    </source>
</reference>
<sequence>MSHPKPLFSRLWIRPVATLTAASLPLLLLPGLAQAAQDIATPALQLTLSGGVQSPEKVSVLLEILFLLTVLSVAPAIMLTVTSFTRIIIVFSFLRQAMGVQQLPPTQILASLAIFMTVVIMFPVGKEINDQALQPYLSEQIDYKVALDRAQAPLRTFMFKHTREKDLSVFYAISNMEAPRNKDEVPTMLLAAAYVISELKTAFTIGFLIYIPFLVLDMVISSVLLAMGMMMLPPMMVSMPFKLLLFVMVDGWNLLVGSLVNSFLL</sequence>
<evidence type="ECO:0000256" key="13">
    <source>
        <dbReference type="SAM" id="SignalP"/>
    </source>
</evidence>
<dbReference type="InterPro" id="IPR005838">
    <property type="entry name" value="T3SS_IM_P"/>
</dbReference>